<sequence>MSTADLVLRASPTSPFVRKVRIAAAVLSLSERIEVQVTDAMKDEADFLSQNPLGKIPVLVTADGQSVYDSRVILEYLDHLAGGGRILPADPDARFAALVLQATADGIMEAGVLATYEVRLRPEDQRSPWWIERQKAKIARAVDALEAKAQPLADPLTVGDIALACALGYLDLRFEGTWREDHPKLVAWLDAFAAKVPAFEETRFRG</sequence>
<dbReference type="AlphaFoldDB" id="A0A2C9D9R8"/>
<dbReference type="Proteomes" id="UP000223606">
    <property type="component" value="Chromosome 1"/>
</dbReference>
<dbReference type="CDD" id="cd03205">
    <property type="entry name" value="GST_C_6"/>
    <property type="match status" value="1"/>
</dbReference>
<dbReference type="InterPro" id="IPR004045">
    <property type="entry name" value="Glutathione_S-Trfase_N"/>
</dbReference>
<protein>
    <submittedName>
        <fullName evidence="2">Putative GST-like protein YibF</fullName>
    </submittedName>
</protein>
<feature type="domain" description="GST N-terminal" evidence="1">
    <location>
        <begin position="4"/>
        <end position="85"/>
    </location>
</feature>
<dbReference type="EMBL" id="LT960614">
    <property type="protein sequence ID" value="SON57037.1"/>
    <property type="molecule type" value="Genomic_DNA"/>
</dbReference>
<dbReference type="Gene3D" id="1.20.1050.10">
    <property type="match status" value="1"/>
</dbReference>
<dbReference type="Pfam" id="PF13410">
    <property type="entry name" value="GST_C_2"/>
    <property type="match status" value="1"/>
</dbReference>
<dbReference type="InterPro" id="IPR036249">
    <property type="entry name" value="Thioredoxin-like_sf"/>
</dbReference>
<dbReference type="GO" id="GO:0005737">
    <property type="term" value="C:cytoplasm"/>
    <property type="evidence" value="ECO:0007669"/>
    <property type="project" value="TreeGrafter"/>
</dbReference>
<keyword evidence="3" id="KW-1185">Reference proteome</keyword>
<dbReference type="SUPFAM" id="SSF47616">
    <property type="entry name" value="GST C-terminal domain-like"/>
    <property type="match status" value="1"/>
</dbReference>
<dbReference type="PROSITE" id="PS50404">
    <property type="entry name" value="GST_NTER"/>
    <property type="match status" value="1"/>
</dbReference>
<dbReference type="Gene3D" id="3.40.30.10">
    <property type="entry name" value="Glutaredoxin"/>
    <property type="match status" value="1"/>
</dbReference>
<dbReference type="Pfam" id="PF13409">
    <property type="entry name" value="GST_N_2"/>
    <property type="match status" value="1"/>
</dbReference>
<dbReference type="PANTHER" id="PTHR43968">
    <property type="match status" value="1"/>
</dbReference>
<dbReference type="CDD" id="cd03049">
    <property type="entry name" value="GST_N_3"/>
    <property type="match status" value="1"/>
</dbReference>
<dbReference type="InterPro" id="IPR050983">
    <property type="entry name" value="GST_Omega/HSP26"/>
</dbReference>
<reference evidence="3" key="1">
    <citation type="submission" date="2017-09" db="EMBL/GenBank/DDBJ databases">
        <title>Genome sequence of Nannocystis excedens DSM 71.</title>
        <authorList>
            <person name="Blom J."/>
        </authorList>
    </citation>
    <scope>NUCLEOTIDE SEQUENCE [LARGE SCALE GENOMIC DNA]</scope>
    <source>
        <strain evidence="3">type strain: E19</strain>
    </source>
</reference>
<name>A0A2C9D9R8_9HYPH</name>
<evidence type="ECO:0000313" key="3">
    <source>
        <dbReference type="Proteomes" id="UP000223606"/>
    </source>
</evidence>
<dbReference type="PANTHER" id="PTHR43968:SF6">
    <property type="entry name" value="GLUTATHIONE S-TRANSFERASE OMEGA"/>
    <property type="match status" value="1"/>
</dbReference>
<dbReference type="SUPFAM" id="SSF52833">
    <property type="entry name" value="Thioredoxin-like"/>
    <property type="match status" value="1"/>
</dbReference>
<dbReference type="RefSeq" id="WP_099557349.1">
    <property type="nucleotide sequence ID" value="NZ_LT960614.1"/>
</dbReference>
<proteinExistence type="predicted"/>
<dbReference type="InterPro" id="IPR036282">
    <property type="entry name" value="Glutathione-S-Trfase_C_sf"/>
</dbReference>
<organism evidence="2 3">
    <name type="scientific">Hartmannibacter diazotrophicus</name>
    <dbReference type="NCBI Taxonomy" id="1482074"/>
    <lineage>
        <taxon>Bacteria</taxon>
        <taxon>Pseudomonadati</taxon>
        <taxon>Pseudomonadota</taxon>
        <taxon>Alphaproteobacteria</taxon>
        <taxon>Hyphomicrobiales</taxon>
        <taxon>Pleomorphomonadaceae</taxon>
        <taxon>Hartmannibacter</taxon>
    </lineage>
</organism>
<accession>A0A2C9D9R8</accession>
<evidence type="ECO:0000313" key="2">
    <source>
        <dbReference type="EMBL" id="SON57037.1"/>
    </source>
</evidence>
<gene>
    <name evidence="2" type="primary">yibF</name>
    <name evidence="2" type="ORF">HDIA_3496</name>
</gene>
<dbReference type="KEGG" id="hdi:HDIA_3496"/>
<evidence type="ECO:0000259" key="1">
    <source>
        <dbReference type="PROSITE" id="PS50404"/>
    </source>
</evidence>
<dbReference type="OrthoDB" id="9795329at2"/>